<keyword evidence="10" id="KW-1185">Reference proteome</keyword>
<dbReference type="EMBL" id="QRUP01000033">
    <property type="protein sequence ID" value="RGR67275.1"/>
    <property type="molecule type" value="Genomic_DNA"/>
</dbReference>
<dbReference type="PANTHER" id="PTHR11113">
    <property type="entry name" value="N-ACETYLGLUCOSAMINE-6-PHOSPHATE DEACETYLASE"/>
    <property type="match status" value="1"/>
</dbReference>
<dbReference type="InterPro" id="IPR003764">
    <property type="entry name" value="GlcNAc_6-P_deAcase"/>
</dbReference>
<dbReference type="RefSeq" id="WP_117896272.1">
    <property type="nucleotide sequence ID" value="NZ_CABJCV010000033.1"/>
</dbReference>
<dbReference type="Gene3D" id="2.30.40.10">
    <property type="entry name" value="Urease, subunit C, domain 1"/>
    <property type="match status" value="1"/>
</dbReference>
<evidence type="ECO:0000259" key="8">
    <source>
        <dbReference type="Pfam" id="PF01979"/>
    </source>
</evidence>
<dbReference type="Gene3D" id="3.20.20.140">
    <property type="entry name" value="Metal-dependent hydrolases"/>
    <property type="match status" value="1"/>
</dbReference>
<comment type="cofactor">
    <cofactor evidence="7">
        <name>a divalent metal cation</name>
        <dbReference type="ChEBI" id="CHEBI:60240"/>
    </cofactor>
    <text evidence="7">Binds 1 divalent metal cation per subunit.</text>
</comment>
<gene>
    <name evidence="9" type="primary">nagA</name>
    <name evidence="9" type="ORF">DWY25_17115</name>
</gene>
<feature type="active site" description="Proton donor/acceptor" evidence="6">
    <location>
        <position position="278"/>
    </location>
</feature>
<comment type="caution">
    <text evidence="9">The sequence shown here is derived from an EMBL/GenBank/DDBJ whole genome shotgun (WGS) entry which is preliminary data.</text>
</comment>
<sequence length="388" mass="41936">MKTLIHNAQVIADGFREIPCGAVLVEEGKIVALMPEAEWTAQAENADEVIDAEGLRLTPGLIDIHIHGAAGEDLISGKAEAAEAVSRNVAMDGCTAFMASLTVVSHERLLEILRGLAIVTDLPGAAMLGIHSEGPYLSPDYKALMDERYLRDPSLKELQEMVEAAQGRLKVMTVAPERKGMDGLIQAAVQAGITVMVGHTNATSADVHRASLAGAAGFTHLYNAMSQHLHRDPGTVTGAFLEEGMKAELIADGFHVDPEVVRMTWKHFGPQRLVLITDAMLGKGMPDGDFEFSGLHCRKHGQHVQVVETGRRAGSAIGMNDAVRMMGEMCGCTPCELVQMACVNPAFLAQAENRKGRLAAGMDADLALFDKQWQCRATMVEGRWVYRR</sequence>
<dbReference type="CDD" id="cd00854">
    <property type="entry name" value="NagA"/>
    <property type="match status" value="1"/>
</dbReference>
<dbReference type="InterPro" id="IPR006680">
    <property type="entry name" value="Amidohydro-rel"/>
</dbReference>
<feature type="binding site" evidence="7">
    <location>
        <position position="133"/>
    </location>
    <ligand>
        <name>Zn(2+)</name>
        <dbReference type="ChEBI" id="CHEBI:29105"/>
    </ligand>
</feature>
<feature type="domain" description="Amidohydrolase-related" evidence="8">
    <location>
        <begin position="57"/>
        <end position="385"/>
    </location>
</feature>
<evidence type="ECO:0000256" key="7">
    <source>
        <dbReference type="PIRSR" id="PIRSR038994-3"/>
    </source>
</evidence>
<evidence type="ECO:0000256" key="2">
    <source>
        <dbReference type="ARBA" id="ARBA00022723"/>
    </source>
</evidence>
<dbReference type="NCBIfam" id="TIGR00221">
    <property type="entry name" value="nagA"/>
    <property type="match status" value="1"/>
</dbReference>
<evidence type="ECO:0000313" key="10">
    <source>
        <dbReference type="Proteomes" id="UP000284178"/>
    </source>
</evidence>
<evidence type="ECO:0000256" key="4">
    <source>
        <dbReference type="ARBA" id="ARBA00023277"/>
    </source>
</evidence>
<dbReference type="PANTHER" id="PTHR11113:SF14">
    <property type="entry name" value="N-ACETYLGLUCOSAMINE-6-PHOSPHATE DEACETYLASE"/>
    <property type="match status" value="1"/>
</dbReference>
<evidence type="ECO:0000256" key="6">
    <source>
        <dbReference type="PIRSR" id="PIRSR038994-1"/>
    </source>
</evidence>
<keyword evidence="3 5" id="KW-0378">Hydrolase</keyword>
<dbReference type="InterPro" id="IPR011059">
    <property type="entry name" value="Metal-dep_hydrolase_composite"/>
</dbReference>
<accession>A0A412FGK6</accession>
<evidence type="ECO:0000256" key="5">
    <source>
        <dbReference type="PIRNR" id="PIRNR038994"/>
    </source>
</evidence>
<name>A0A412FGK6_9FIRM</name>
<keyword evidence="2 7" id="KW-0479">Metal-binding</keyword>
<dbReference type="GO" id="GO:0008448">
    <property type="term" value="F:N-acetylglucosamine-6-phosphate deacetylase activity"/>
    <property type="evidence" value="ECO:0007669"/>
    <property type="project" value="UniProtKB-EC"/>
</dbReference>
<reference evidence="9 10" key="1">
    <citation type="submission" date="2018-08" db="EMBL/GenBank/DDBJ databases">
        <title>A genome reference for cultivated species of the human gut microbiota.</title>
        <authorList>
            <person name="Zou Y."/>
            <person name="Xue W."/>
            <person name="Luo G."/>
        </authorList>
    </citation>
    <scope>NUCLEOTIDE SEQUENCE [LARGE SCALE GENOMIC DNA]</scope>
    <source>
        <strain evidence="9 10">AF24-29</strain>
    </source>
</reference>
<dbReference type="PIRSF" id="PIRSF038994">
    <property type="entry name" value="NagA"/>
    <property type="match status" value="1"/>
</dbReference>
<dbReference type="EC" id="3.5.1.25" evidence="9"/>
<feature type="binding site" evidence="7">
    <location>
        <position position="220"/>
    </location>
    <ligand>
        <name>Zn(2+)</name>
        <dbReference type="ChEBI" id="CHEBI:29105"/>
    </ligand>
</feature>
<organism evidence="9 10">
    <name type="scientific">Holdemania filiformis</name>
    <dbReference type="NCBI Taxonomy" id="61171"/>
    <lineage>
        <taxon>Bacteria</taxon>
        <taxon>Bacillati</taxon>
        <taxon>Bacillota</taxon>
        <taxon>Erysipelotrichia</taxon>
        <taxon>Erysipelotrichales</taxon>
        <taxon>Erysipelotrichaceae</taxon>
        <taxon>Holdemania</taxon>
    </lineage>
</organism>
<dbReference type="SUPFAM" id="SSF51338">
    <property type="entry name" value="Composite domain of metallo-dependent hydrolases"/>
    <property type="match status" value="1"/>
</dbReference>
<dbReference type="GeneID" id="83017118"/>
<dbReference type="SUPFAM" id="SSF51556">
    <property type="entry name" value="Metallo-dependent hydrolases"/>
    <property type="match status" value="1"/>
</dbReference>
<dbReference type="InterPro" id="IPR032466">
    <property type="entry name" value="Metal_Hydrolase"/>
</dbReference>
<dbReference type="Proteomes" id="UP000284178">
    <property type="component" value="Unassembled WGS sequence"/>
</dbReference>
<proteinExistence type="inferred from homology"/>
<comment type="similarity">
    <text evidence="1 5">Belongs to the metallo-dependent hydrolases superfamily. NagA family.</text>
</comment>
<evidence type="ECO:0000256" key="1">
    <source>
        <dbReference type="ARBA" id="ARBA00010716"/>
    </source>
</evidence>
<dbReference type="GO" id="GO:0006046">
    <property type="term" value="P:N-acetylglucosamine catabolic process"/>
    <property type="evidence" value="ECO:0007669"/>
    <property type="project" value="TreeGrafter"/>
</dbReference>
<protein>
    <submittedName>
        <fullName evidence="9">N-acetylglucosamine-6-phosphate deacetylase</fullName>
        <ecNumber evidence="9">3.5.1.25</ecNumber>
    </submittedName>
</protein>
<dbReference type="AlphaFoldDB" id="A0A412FGK6"/>
<evidence type="ECO:0000256" key="3">
    <source>
        <dbReference type="ARBA" id="ARBA00022801"/>
    </source>
</evidence>
<feature type="binding site" evidence="7">
    <location>
        <position position="199"/>
    </location>
    <ligand>
        <name>Zn(2+)</name>
        <dbReference type="ChEBI" id="CHEBI:29105"/>
    </ligand>
</feature>
<evidence type="ECO:0000313" key="9">
    <source>
        <dbReference type="EMBL" id="RGR67275.1"/>
    </source>
</evidence>
<dbReference type="GO" id="GO:0046872">
    <property type="term" value="F:metal ion binding"/>
    <property type="evidence" value="ECO:0007669"/>
    <property type="project" value="UniProtKB-KW"/>
</dbReference>
<keyword evidence="4 5" id="KW-0119">Carbohydrate metabolism</keyword>
<dbReference type="Pfam" id="PF01979">
    <property type="entry name" value="Amidohydro_1"/>
    <property type="match status" value="1"/>
</dbReference>